<accession>H5TU94</accession>
<evidence type="ECO:0000256" key="1">
    <source>
        <dbReference type="SAM" id="Phobius"/>
    </source>
</evidence>
<comment type="caution">
    <text evidence="2">The sequence shown here is derived from an EMBL/GenBank/DDBJ whole genome shotgun (WGS) entry which is preliminary data.</text>
</comment>
<protein>
    <submittedName>
        <fullName evidence="2">Uncharacterized protein</fullName>
    </submittedName>
</protein>
<keyword evidence="1" id="KW-1133">Transmembrane helix</keyword>
<name>H5TU94_GORO1</name>
<dbReference type="EMBL" id="BAFB01000256">
    <property type="protein sequence ID" value="GAB37052.1"/>
    <property type="molecule type" value="Genomic_DNA"/>
</dbReference>
<feature type="transmembrane region" description="Helical" evidence="1">
    <location>
        <begin position="63"/>
        <end position="84"/>
    </location>
</feature>
<dbReference type="STRING" id="1108044.GOOTI_256_00200"/>
<sequence length="116" mass="12556">MTDVRTVRARKLVDAIAVAAGVLVAFVAMPPLARISRDWLGLPEPTAAPLDYPQSRPLIATYWLPWLVAWVVLMIPAIALIIPVRTRRFGVGYAIAFAVAGGMVGLVASWFTWGLG</sequence>
<dbReference type="AlphaFoldDB" id="H5TU94"/>
<keyword evidence="1" id="KW-0472">Membrane</keyword>
<reference evidence="2" key="1">
    <citation type="submission" date="2012-02" db="EMBL/GenBank/DDBJ databases">
        <title>Whole genome shotgun sequence of Gordonia otitidis NBRC 100426.</title>
        <authorList>
            <person name="Yoshida I."/>
            <person name="Hosoyama A."/>
            <person name="Tsuchikane K."/>
            <person name="Katsumata H."/>
            <person name="Yamazaki S."/>
            <person name="Fujita N."/>
        </authorList>
    </citation>
    <scope>NUCLEOTIDE SEQUENCE [LARGE SCALE GENOMIC DNA]</scope>
    <source>
        <strain evidence="2">NBRC 100426</strain>
    </source>
</reference>
<proteinExistence type="predicted"/>
<gene>
    <name evidence="2" type="ORF">GOOTI_256_00200</name>
</gene>
<keyword evidence="3" id="KW-1185">Reference proteome</keyword>
<dbReference type="OrthoDB" id="9837853at2"/>
<evidence type="ECO:0000313" key="3">
    <source>
        <dbReference type="Proteomes" id="UP000005038"/>
    </source>
</evidence>
<dbReference type="RefSeq" id="WP_007241207.1">
    <property type="nucleotide sequence ID" value="NZ_BAFB01000256.1"/>
</dbReference>
<keyword evidence="1" id="KW-0812">Transmembrane</keyword>
<feature type="transmembrane region" description="Helical" evidence="1">
    <location>
        <begin position="91"/>
        <end position="113"/>
    </location>
</feature>
<dbReference type="Proteomes" id="UP000005038">
    <property type="component" value="Unassembled WGS sequence"/>
</dbReference>
<organism evidence="2 3">
    <name type="scientific">Gordonia otitidis (strain DSM 44809 / CCUG 52243 / JCM 12355 / NBRC 100426 / IFM 10032)</name>
    <dbReference type="NCBI Taxonomy" id="1108044"/>
    <lineage>
        <taxon>Bacteria</taxon>
        <taxon>Bacillati</taxon>
        <taxon>Actinomycetota</taxon>
        <taxon>Actinomycetes</taxon>
        <taxon>Mycobacteriales</taxon>
        <taxon>Gordoniaceae</taxon>
        <taxon>Gordonia</taxon>
    </lineage>
</organism>
<evidence type="ECO:0000313" key="2">
    <source>
        <dbReference type="EMBL" id="GAB37052.1"/>
    </source>
</evidence>
<feature type="transmembrane region" description="Helical" evidence="1">
    <location>
        <begin position="12"/>
        <end position="33"/>
    </location>
</feature>